<dbReference type="Gene3D" id="3.20.20.60">
    <property type="entry name" value="Phosphoenolpyruvate-binding domains"/>
    <property type="match status" value="1"/>
</dbReference>
<dbReference type="GO" id="GO:0016832">
    <property type="term" value="F:aldehyde-lyase activity"/>
    <property type="evidence" value="ECO:0007669"/>
    <property type="project" value="TreeGrafter"/>
</dbReference>
<reference evidence="5" key="1">
    <citation type="submission" date="2018-05" db="EMBL/GenBank/DDBJ databases">
        <authorList>
            <person name="Lanie J.A."/>
            <person name="Ng W.-L."/>
            <person name="Kazmierczak K.M."/>
            <person name="Andrzejewski T.M."/>
            <person name="Davidsen T.M."/>
            <person name="Wayne K.J."/>
            <person name="Tettelin H."/>
            <person name="Glass J.I."/>
            <person name="Rusch D."/>
            <person name="Podicherti R."/>
            <person name="Tsui H.-C.T."/>
            <person name="Winkler M.E."/>
        </authorList>
    </citation>
    <scope>NUCLEOTIDE SEQUENCE</scope>
</reference>
<dbReference type="InterPro" id="IPR040442">
    <property type="entry name" value="Pyrv_kinase-like_dom_sf"/>
</dbReference>
<accession>A0A381WYW9</accession>
<dbReference type="PANTHER" id="PTHR30502">
    <property type="entry name" value="2-KETO-3-DEOXY-L-RHAMNONATE ALDOLASE"/>
    <property type="match status" value="1"/>
</dbReference>
<dbReference type="EMBL" id="UINC01013329">
    <property type="protein sequence ID" value="SVA57674.1"/>
    <property type="molecule type" value="Genomic_DNA"/>
</dbReference>
<dbReference type="SUPFAM" id="SSF51621">
    <property type="entry name" value="Phosphoenolpyruvate/pyruvate domain"/>
    <property type="match status" value="1"/>
</dbReference>
<dbReference type="InterPro" id="IPR050251">
    <property type="entry name" value="HpcH-HpaI_aldolase"/>
</dbReference>
<dbReference type="InterPro" id="IPR005000">
    <property type="entry name" value="Aldolase/citrate-lyase_domain"/>
</dbReference>
<proteinExistence type="inferred from homology"/>
<sequence length="275" mass="30097">MNGEQLRKKTSSGGIVYGTMLSTGRNPRWSQAISAFGLDYVIIDTEHAPRSRAEVADFLAAFTYSGVVPIVRIPIPASHYVTMYLDAGAQGVLAPYCETVDQVKEVVAAARWRPLKGALADRVIETGELPSEATRAYLENRNKNNVCIIGIESVPAIENLENILKVEGIDAIFVGPNDLTITLGIPDQYDHPDYEAALREIIAKSEAASKPVLIHHQTVQLTQKWLREGARFVLYSSDARTMHNGYRKEFGEIRSVGSELGGEAIGVVGESEEVI</sequence>
<feature type="domain" description="HpcH/HpaI aldolase/citrate lyase" evidence="4">
    <location>
        <begin position="22"/>
        <end position="242"/>
    </location>
</feature>
<evidence type="ECO:0000259" key="4">
    <source>
        <dbReference type="Pfam" id="PF03328"/>
    </source>
</evidence>
<evidence type="ECO:0000256" key="2">
    <source>
        <dbReference type="ARBA" id="ARBA00022723"/>
    </source>
</evidence>
<dbReference type="AlphaFoldDB" id="A0A381WYW9"/>
<keyword evidence="2" id="KW-0479">Metal-binding</keyword>
<name>A0A381WYW9_9ZZZZ</name>
<keyword evidence="3" id="KW-0456">Lyase</keyword>
<dbReference type="InterPro" id="IPR015813">
    <property type="entry name" value="Pyrv/PenolPyrv_kinase-like_dom"/>
</dbReference>
<evidence type="ECO:0000313" key="5">
    <source>
        <dbReference type="EMBL" id="SVA57674.1"/>
    </source>
</evidence>
<dbReference type="GO" id="GO:0046872">
    <property type="term" value="F:metal ion binding"/>
    <property type="evidence" value="ECO:0007669"/>
    <property type="project" value="UniProtKB-KW"/>
</dbReference>
<gene>
    <name evidence="5" type="ORF">METZ01_LOCUS110528</name>
</gene>
<organism evidence="5">
    <name type="scientific">marine metagenome</name>
    <dbReference type="NCBI Taxonomy" id="408172"/>
    <lineage>
        <taxon>unclassified sequences</taxon>
        <taxon>metagenomes</taxon>
        <taxon>ecological metagenomes</taxon>
    </lineage>
</organism>
<evidence type="ECO:0000256" key="3">
    <source>
        <dbReference type="ARBA" id="ARBA00023239"/>
    </source>
</evidence>
<dbReference type="PANTHER" id="PTHR30502:SF0">
    <property type="entry name" value="PHOSPHOENOLPYRUVATE CARBOXYLASE FAMILY PROTEIN"/>
    <property type="match status" value="1"/>
</dbReference>
<protein>
    <recommendedName>
        <fullName evidence="4">HpcH/HpaI aldolase/citrate lyase domain-containing protein</fullName>
    </recommendedName>
</protein>
<dbReference type="GO" id="GO:0005737">
    <property type="term" value="C:cytoplasm"/>
    <property type="evidence" value="ECO:0007669"/>
    <property type="project" value="TreeGrafter"/>
</dbReference>
<dbReference type="Pfam" id="PF03328">
    <property type="entry name" value="HpcH_HpaI"/>
    <property type="match status" value="1"/>
</dbReference>
<evidence type="ECO:0000256" key="1">
    <source>
        <dbReference type="ARBA" id="ARBA00005568"/>
    </source>
</evidence>
<comment type="similarity">
    <text evidence="1">Belongs to the HpcH/HpaI aldolase family.</text>
</comment>